<dbReference type="InterPro" id="IPR050344">
    <property type="entry name" value="Peptidase_M1_aminopeptidases"/>
</dbReference>
<evidence type="ECO:0000259" key="15">
    <source>
        <dbReference type="Pfam" id="PF17900"/>
    </source>
</evidence>
<evidence type="ECO:0000256" key="11">
    <source>
        <dbReference type="ARBA" id="ARBA00029811"/>
    </source>
</evidence>
<dbReference type="InterPro" id="IPR045357">
    <property type="entry name" value="Aminopeptidase_N-like_N"/>
</dbReference>
<evidence type="ECO:0000256" key="6">
    <source>
        <dbReference type="ARBA" id="ARBA00022670"/>
    </source>
</evidence>
<feature type="chain" id="PRO_5037069759" description="Aminopeptidase N" evidence="13">
    <location>
        <begin position="26"/>
        <end position="475"/>
    </location>
</feature>
<dbReference type="PANTHER" id="PTHR11533:SF297">
    <property type="entry name" value="AMINOPEPTIDASE N"/>
    <property type="match status" value="1"/>
</dbReference>
<dbReference type="InterPro" id="IPR001930">
    <property type="entry name" value="Peptidase_M1"/>
</dbReference>
<proteinExistence type="inferred from homology"/>
<dbReference type="GO" id="GO:0008237">
    <property type="term" value="F:metallopeptidase activity"/>
    <property type="evidence" value="ECO:0007669"/>
    <property type="project" value="UniProtKB-KW"/>
</dbReference>
<comment type="cofactor">
    <cofactor evidence="2">
        <name>Zn(2+)</name>
        <dbReference type="ChEBI" id="CHEBI:29105"/>
    </cofactor>
</comment>
<evidence type="ECO:0000256" key="10">
    <source>
        <dbReference type="ARBA" id="ARBA00023049"/>
    </source>
</evidence>
<evidence type="ECO:0000256" key="7">
    <source>
        <dbReference type="ARBA" id="ARBA00022723"/>
    </source>
</evidence>
<dbReference type="GO" id="GO:0006508">
    <property type="term" value="P:proteolysis"/>
    <property type="evidence" value="ECO:0007669"/>
    <property type="project" value="UniProtKB-KW"/>
</dbReference>
<accession>A0A930VE90</accession>
<dbReference type="GO" id="GO:0016285">
    <property type="term" value="F:alanyl aminopeptidase activity"/>
    <property type="evidence" value="ECO:0007669"/>
    <property type="project" value="UniProtKB-EC"/>
</dbReference>
<evidence type="ECO:0000256" key="5">
    <source>
        <dbReference type="ARBA" id="ARBA00015611"/>
    </source>
</evidence>
<comment type="similarity">
    <text evidence="3">Belongs to the peptidase M1 family.</text>
</comment>
<keyword evidence="6" id="KW-0645">Protease</keyword>
<dbReference type="Pfam" id="PF17900">
    <property type="entry name" value="Peptidase_M1_N"/>
    <property type="match status" value="1"/>
</dbReference>
<dbReference type="RefSeq" id="WP_194706386.1">
    <property type="nucleotide sequence ID" value="NZ_JADKPN010000003.1"/>
</dbReference>
<evidence type="ECO:0000256" key="13">
    <source>
        <dbReference type="SAM" id="SignalP"/>
    </source>
</evidence>
<organism evidence="16 17">
    <name type="scientific">Nocardioides islandensis</name>
    <dbReference type="NCBI Taxonomy" id="433663"/>
    <lineage>
        <taxon>Bacteria</taxon>
        <taxon>Bacillati</taxon>
        <taxon>Actinomycetota</taxon>
        <taxon>Actinomycetes</taxon>
        <taxon>Propionibacteriales</taxon>
        <taxon>Nocardioidaceae</taxon>
        <taxon>Nocardioides</taxon>
    </lineage>
</organism>
<evidence type="ECO:0000256" key="2">
    <source>
        <dbReference type="ARBA" id="ARBA00001947"/>
    </source>
</evidence>
<comment type="caution">
    <text evidence="16">The sequence shown here is derived from an EMBL/GenBank/DDBJ whole genome shotgun (WGS) entry which is preliminary data.</text>
</comment>
<dbReference type="SUPFAM" id="SSF55486">
    <property type="entry name" value="Metalloproteases ('zincins'), catalytic domain"/>
    <property type="match status" value="1"/>
</dbReference>
<dbReference type="EMBL" id="JADKPN010000003">
    <property type="protein sequence ID" value="MBF4763220.1"/>
    <property type="molecule type" value="Genomic_DNA"/>
</dbReference>
<keyword evidence="8" id="KW-0378">Hydrolase</keyword>
<dbReference type="Pfam" id="PF01433">
    <property type="entry name" value="Peptidase_M1"/>
    <property type="match status" value="1"/>
</dbReference>
<dbReference type="Proteomes" id="UP000640489">
    <property type="component" value="Unassembled WGS sequence"/>
</dbReference>
<evidence type="ECO:0000313" key="16">
    <source>
        <dbReference type="EMBL" id="MBF4763220.1"/>
    </source>
</evidence>
<keyword evidence="7" id="KW-0479">Metal-binding</keyword>
<reference evidence="16" key="1">
    <citation type="submission" date="2020-11" db="EMBL/GenBank/DDBJ databases">
        <title>Nocardioides sp. nov., isolated from Soil of Cynanchum wilfordii Hemsley rhizosphere.</title>
        <authorList>
            <person name="Lee J.-S."/>
            <person name="Suh M.K."/>
            <person name="Kim J.-S."/>
        </authorList>
    </citation>
    <scope>NUCLEOTIDE SEQUENCE</scope>
    <source>
        <strain evidence="16">KCTC 19275</strain>
    </source>
</reference>
<dbReference type="PANTHER" id="PTHR11533">
    <property type="entry name" value="PROTEASE M1 ZINC METALLOPROTEASE"/>
    <property type="match status" value="1"/>
</dbReference>
<keyword evidence="13" id="KW-0732">Signal</keyword>
<evidence type="ECO:0000256" key="1">
    <source>
        <dbReference type="ARBA" id="ARBA00000098"/>
    </source>
</evidence>
<name>A0A930VE90_9ACTN</name>
<feature type="domain" description="Peptidase M1 membrane alanine aminopeptidase" evidence="14">
    <location>
        <begin position="319"/>
        <end position="459"/>
    </location>
</feature>
<evidence type="ECO:0000256" key="4">
    <source>
        <dbReference type="ARBA" id="ARBA00012564"/>
    </source>
</evidence>
<dbReference type="Gene3D" id="2.60.40.1730">
    <property type="entry name" value="tricorn interacting facor f3 domain"/>
    <property type="match status" value="1"/>
</dbReference>
<evidence type="ECO:0000256" key="12">
    <source>
        <dbReference type="ARBA" id="ARBA00031533"/>
    </source>
</evidence>
<evidence type="ECO:0000259" key="14">
    <source>
        <dbReference type="Pfam" id="PF01433"/>
    </source>
</evidence>
<feature type="domain" description="Aminopeptidase N-like N-terminal" evidence="15">
    <location>
        <begin position="97"/>
        <end position="226"/>
    </location>
</feature>
<dbReference type="SUPFAM" id="SSF63737">
    <property type="entry name" value="Leukotriene A4 hydrolase N-terminal domain"/>
    <property type="match status" value="1"/>
</dbReference>
<dbReference type="Gene3D" id="1.10.390.10">
    <property type="entry name" value="Neutral Protease Domain 2"/>
    <property type="match status" value="1"/>
</dbReference>
<dbReference type="CDD" id="cd09603">
    <property type="entry name" value="M1_APN_like"/>
    <property type="match status" value="1"/>
</dbReference>
<evidence type="ECO:0000313" key="17">
    <source>
        <dbReference type="Proteomes" id="UP000640489"/>
    </source>
</evidence>
<keyword evidence="17" id="KW-1185">Reference proteome</keyword>
<gene>
    <name evidence="16" type="ORF">ISU07_08780</name>
</gene>
<dbReference type="InterPro" id="IPR042097">
    <property type="entry name" value="Aminopeptidase_N-like_N_sf"/>
</dbReference>
<comment type="catalytic activity">
    <reaction evidence="1">
        <text>Release of an N-terminal amino acid, Xaa-|-Yaa- from a peptide, amide or arylamide. Xaa is preferably Ala, but may be most amino acids including Pro (slow action). When a terminal hydrophobic residue is followed by a prolyl residue, the two may be released as an intact Xaa-Pro dipeptide.</text>
        <dbReference type="EC" id="3.4.11.2"/>
    </reaction>
</comment>
<dbReference type="PRINTS" id="PR00756">
    <property type="entry name" value="ALADIPTASE"/>
</dbReference>
<evidence type="ECO:0000256" key="8">
    <source>
        <dbReference type="ARBA" id="ARBA00022801"/>
    </source>
</evidence>
<feature type="signal peptide" evidence="13">
    <location>
        <begin position="1"/>
        <end position="25"/>
    </location>
</feature>
<evidence type="ECO:0000256" key="9">
    <source>
        <dbReference type="ARBA" id="ARBA00022833"/>
    </source>
</evidence>
<dbReference type="EC" id="3.4.11.2" evidence="4"/>
<keyword evidence="10" id="KW-0482">Metalloprotease</keyword>
<keyword evidence="9" id="KW-0862">Zinc</keyword>
<dbReference type="InterPro" id="IPR014782">
    <property type="entry name" value="Peptidase_M1_dom"/>
</dbReference>
<evidence type="ECO:0000256" key="3">
    <source>
        <dbReference type="ARBA" id="ARBA00010136"/>
    </source>
</evidence>
<dbReference type="InterPro" id="IPR027268">
    <property type="entry name" value="Peptidase_M4/M1_CTD_sf"/>
</dbReference>
<dbReference type="GO" id="GO:0008270">
    <property type="term" value="F:zinc ion binding"/>
    <property type="evidence" value="ECO:0007669"/>
    <property type="project" value="InterPro"/>
</dbReference>
<protein>
    <recommendedName>
        <fullName evidence="5">Aminopeptidase N</fullName>
        <ecNumber evidence="4">3.4.11.2</ecNumber>
    </recommendedName>
    <alternativeName>
        <fullName evidence="11">Alanine aminopeptidase</fullName>
    </alternativeName>
    <alternativeName>
        <fullName evidence="12">Lysyl aminopeptidase</fullName>
    </alternativeName>
</protein>
<dbReference type="AlphaFoldDB" id="A0A930VE90"/>
<sequence length="475" mass="52060">MISTSRLLGAAVVLALAAGSAPAGAVEPLRATAVAGADGIGDPYFPLDGNGGIDVLRYRVHDRYRFGDRKLSGHTRVTLRTTQDLSSFDLDFLLPVSDVRVDGRHALYDQSGNAHELVITPRHPLAAGSTVQVVVRYAGFPERYGYLGESNWLASDSEVVAMNQPHMAPWWFPANDHPQDKARMDISVTVPNGNRVIANGRQVSRQQHRTTTTYRWLADEPMVPYLAFFAAGEYAVAQGRHDGLPWLVAVSKDLPSASLRASMRTLKHTPAVVSWLESQLGEYPFSVTGGLVTSLGPGFALENQTRPTYPEVGTGAVPLLVHELAHQWFGDSVAIRQWRDIWLNEGFASFMAIRYAETHGGQDAQAWLRSSWDAAGPDDSFWKLHIGDPGPQQIFAPAVYDRGAMTLQALRHRLGDDAFWQVLRTWAAERRGGSGSTEDFEALAERVSGQDLSGFFDAWLFEPTRPAGTPENGLG</sequence>